<name>A0A1W0X715_HYPEX</name>
<dbReference type="InterPro" id="IPR017452">
    <property type="entry name" value="GPCR_Rhodpsn_7TM"/>
</dbReference>
<keyword evidence="2 5" id="KW-0812">Transmembrane</keyword>
<dbReference type="PROSITE" id="PS50262">
    <property type="entry name" value="G_PROTEIN_RECEP_F1_2"/>
    <property type="match status" value="1"/>
</dbReference>
<feature type="transmembrane region" description="Helical" evidence="5">
    <location>
        <begin position="147"/>
        <end position="169"/>
    </location>
</feature>
<comment type="caution">
    <text evidence="7">The sequence shown here is derived from an EMBL/GenBank/DDBJ whole genome shotgun (WGS) entry which is preliminary data.</text>
</comment>
<evidence type="ECO:0000313" key="8">
    <source>
        <dbReference type="Proteomes" id="UP000192578"/>
    </source>
</evidence>
<dbReference type="AlphaFoldDB" id="A0A1W0X715"/>
<dbReference type="PROSITE" id="PS00237">
    <property type="entry name" value="G_PROTEIN_RECEP_F1_1"/>
    <property type="match status" value="1"/>
</dbReference>
<dbReference type="GO" id="GO:0004930">
    <property type="term" value="F:G protein-coupled receptor activity"/>
    <property type="evidence" value="ECO:0007669"/>
    <property type="project" value="InterPro"/>
</dbReference>
<accession>A0A1W0X715</accession>
<evidence type="ECO:0000256" key="4">
    <source>
        <dbReference type="ARBA" id="ARBA00023136"/>
    </source>
</evidence>
<keyword evidence="8" id="KW-1185">Reference proteome</keyword>
<gene>
    <name evidence="7" type="ORF">BV898_02793</name>
</gene>
<dbReference type="InterPro" id="IPR000276">
    <property type="entry name" value="GPCR_Rhodpsn"/>
</dbReference>
<comment type="subcellular location">
    <subcellularLocation>
        <location evidence="1">Membrane</location>
    </subcellularLocation>
</comment>
<evidence type="ECO:0000313" key="7">
    <source>
        <dbReference type="EMBL" id="OQV23346.1"/>
    </source>
</evidence>
<dbReference type="Proteomes" id="UP000192578">
    <property type="component" value="Unassembled WGS sequence"/>
</dbReference>
<protein>
    <recommendedName>
        <fullName evidence="6">G-protein coupled receptors family 1 profile domain-containing protein</fullName>
    </recommendedName>
</protein>
<dbReference type="OrthoDB" id="10034726at2759"/>
<organism evidence="7 8">
    <name type="scientific">Hypsibius exemplaris</name>
    <name type="common">Freshwater tardigrade</name>
    <dbReference type="NCBI Taxonomy" id="2072580"/>
    <lineage>
        <taxon>Eukaryota</taxon>
        <taxon>Metazoa</taxon>
        <taxon>Ecdysozoa</taxon>
        <taxon>Tardigrada</taxon>
        <taxon>Eutardigrada</taxon>
        <taxon>Parachela</taxon>
        <taxon>Hypsibioidea</taxon>
        <taxon>Hypsibiidae</taxon>
        <taxon>Hypsibius</taxon>
    </lineage>
</organism>
<keyword evidence="4 5" id="KW-0472">Membrane</keyword>
<feature type="domain" description="G-protein coupled receptors family 1 profile" evidence="6">
    <location>
        <begin position="37"/>
        <end position="137"/>
    </location>
</feature>
<proteinExistence type="predicted"/>
<sequence>MLFISLSSLGTPLVRLLPWKESISGVFLNLSNRCYEFFKTVTYVLLWLISMDRWISVQFPVKYRGSISRLKIRKAIVLSWLITSVLALPGMIFYWPILLAACDRPIRNIYVAHRDVWAFFNGPLLLKVKQLLTKARVSSGPPAVSGVIIAGIVWTSLRASMVVLTLALITDLPFLMHAERWIANPSLVRFIYMLPSMQKMTTPLVNLIFFPPFRAIVRKGGRRRFRCNIIARRARVIPAVARNAMPAI</sequence>
<feature type="transmembrane region" description="Helical" evidence="5">
    <location>
        <begin position="77"/>
        <end position="97"/>
    </location>
</feature>
<evidence type="ECO:0000256" key="1">
    <source>
        <dbReference type="ARBA" id="ARBA00004370"/>
    </source>
</evidence>
<dbReference type="SUPFAM" id="SSF81321">
    <property type="entry name" value="Family A G protein-coupled receptor-like"/>
    <property type="match status" value="1"/>
</dbReference>
<reference evidence="8" key="1">
    <citation type="submission" date="2017-01" db="EMBL/GenBank/DDBJ databases">
        <title>Comparative genomics of anhydrobiosis in the tardigrade Hypsibius dujardini.</title>
        <authorList>
            <person name="Yoshida Y."/>
            <person name="Koutsovoulos G."/>
            <person name="Laetsch D."/>
            <person name="Stevens L."/>
            <person name="Kumar S."/>
            <person name="Horikawa D."/>
            <person name="Ishino K."/>
            <person name="Komine S."/>
            <person name="Tomita M."/>
            <person name="Blaxter M."/>
            <person name="Arakawa K."/>
        </authorList>
    </citation>
    <scope>NUCLEOTIDE SEQUENCE [LARGE SCALE GENOMIC DNA]</scope>
    <source>
        <strain evidence="8">Z151</strain>
    </source>
</reference>
<feature type="transmembrane region" description="Helical" evidence="5">
    <location>
        <begin position="200"/>
        <end position="217"/>
    </location>
</feature>
<keyword evidence="3 5" id="KW-1133">Transmembrane helix</keyword>
<dbReference type="GO" id="GO:0016020">
    <property type="term" value="C:membrane"/>
    <property type="evidence" value="ECO:0007669"/>
    <property type="project" value="UniProtKB-SubCell"/>
</dbReference>
<evidence type="ECO:0000256" key="5">
    <source>
        <dbReference type="SAM" id="Phobius"/>
    </source>
</evidence>
<dbReference type="Gene3D" id="1.20.1070.10">
    <property type="entry name" value="Rhodopsin 7-helix transmembrane proteins"/>
    <property type="match status" value="1"/>
</dbReference>
<dbReference type="CDD" id="cd00637">
    <property type="entry name" value="7tm_classA_rhodopsin-like"/>
    <property type="match status" value="1"/>
</dbReference>
<evidence type="ECO:0000256" key="3">
    <source>
        <dbReference type="ARBA" id="ARBA00022989"/>
    </source>
</evidence>
<evidence type="ECO:0000256" key="2">
    <source>
        <dbReference type="ARBA" id="ARBA00022692"/>
    </source>
</evidence>
<evidence type="ECO:0000259" key="6">
    <source>
        <dbReference type="PROSITE" id="PS50262"/>
    </source>
</evidence>
<dbReference type="EMBL" id="MTYJ01000012">
    <property type="protein sequence ID" value="OQV23346.1"/>
    <property type="molecule type" value="Genomic_DNA"/>
</dbReference>